<evidence type="ECO:0000256" key="3">
    <source>
        <dbReference type="ARBA" id="ARBA00022475"/>
    </source>
</evidence>
<feature type="transmembrane region" description="Helical" evidence="8">
    <location>
        <begin position="153"/>
        <end position="172"/>
    </location>
</feature>
<evidence type="ECO:0000256" key="1">
    <source>
        <dbReference type="ARBA" id="ARBA00004651"/>
    </source>
</evidence>
<evidence type="ECO:0000256" key="8">
    <source>
        <dbReference type="SAM" id="Phobius"/>
    </source>
</evidence>
<comment type="subcellular location">
    <subcellularLocation>
        <location evidence="1">Cell membrane</location>
        <topology evidence="1">Multi-pass membrane protein</topology>
    </subcellularLocation>
</comment>
<feature type="transmembrane region" description="Helical" evidence="8">
    <location>
        <begin position="179"/>
        <end position="200"/>
    </location>
</feature>
<keyword evidence="11" id="KW-1185">Reference proteome</keyword>
<evidence type="ECO:0000313" key="11">
    <source>
        <dbReference type="Proteomes" id="UP001596306"/>
    </source>
</evidence>
<dbReference type="PANTHER" id="PTHR43227:SF11">
    <property type="entry name" value="BLL4140 PROTEIN"/>
    <property type="match status" value="1"/>
</dbReference>
<evidence type="ECO:0000256" key="2">
    <source>
        <dbReference type="ARBA" id="ARBA00022448"/>
    </source>
</evidence>
<keyword evidence="4 8" id="KW-0812">Transmembrane</keyword>
<feature type="domain" description="ABC transmembrane type-1" evidence="9">
    <location>
        <begin position="91"/>
        <end position="308"/>
    </location>
</feature>
<feature type="transmembrane region" description="Helical" evidence="8">
    <location>
        <begin position="222"/>
        <end position="243"/>
    </location>
</feature>
<evidence type="ECO:0000313" key="10">
    <source>
        <dbReference type="EMBL" id="MFC6356621.1"/>
    </source>
</evidence>
<dbReference type="PROSITE" id="PS50928">
    <property type="entry name" value="ABC_TM1"/>
    <property type="match status" value="1"/>
</dbReference>
<dbReference type="EMBL" id="JBHSTP010000002">
    <property type="protein sequence ID" value="MFC6356621.1"/>
    <property type="molecule type" value="Genomic_DNA"/>
</dbReference>
<dbReference type="InterPro" id="IPR035906">
    <property type="entry name" value="MetI-like_sf"/>
</dbReference>
<evidence type="ECO:0000259" key="9">
    <source>
        <dbReference type="PROSITE" id="PS50928"/>
    </source>
</evidence>
<dbReference type="PANTHER" id="PTHR43227">
    <property type="entry name" value="BLL4140 PROTEIN"/>
    <property type="match status" value="1"/>
</dbReference>
<feature type="transmembrane region" description="Helical" evidence="8">
    <location>
        <begin position="288"/>
        <end position="308"/>
    </location>
</feature>
<evidence type="ECO:0000256" key="6">
    <source>
        <dbReference type="ARBA" id="ARBA00023136"/>
    </source>
</evidence>
<sequence>MSAISVTGGRPRTRSSSPSGGGASLERQRRRIFWPFVLPALSAYVLFFIAPALFGVVASFSEWRGAGTEMRFNGIANYVRLFRDPYFLSAFANTMLIAFVCGVVAFALAFSFSVVVREMRARVTIRSLLFIPYLISPIATGVAFGLLLAPQGMINTILRSIGLGTLAIDWLGPDNQFRTIMAVFVWLNLGFFIILLMSGIDRIPPYFYEEAELAGANAFQKFVHVTLPLSWDIVTIAVVLWLIGAIKVFDLIISFNGLAGVPAASSATLAIAQYVATVGGPVPAYQMGYGSAIGVFMVVLIGLLVVVVRRVMRRDALEF</sequence>
<evidence type="ECO:0000256" key="4">
    <source>
        <dbReference type="ARBA" id="ARBA00022692"/>
    </source>
</evidence>
<dbReference type="Gene3D" id="1.10.3720.10">
    <property type="entry name" value="MetI-like"/>
    <property type="match status" value="1"/>
</dbReference>
<evidence type="ECO:0000256" key="7">
    <source>
        <dbReference type="SAM" id="MobiDB-lite"/>
    </source>
</evidence>
<dbReference type="Proteomes" id="UP001596306">
    <property type="component" value="Unassembled WGS sequence"/>
</dbReference>
<proteinExistence type="predicted"/>
<protein>
    <submittedName>
        <fullName evidence="10">Carbohydrate ABC transporter permease</fullName>
    </submittedName>
</protein>
<name>A0ABW1VF92_9MICO</name>
<feature type="transmembrane region" description="Helical" evidence="8">
    <location>
        <begin position="255"/>
        <end position="276"/>
    </location>
</feature>
<gene>
    <name evidence="10" type="ORF">ACFQB0_10935</name>
</gene>
<dbReference type="SUPFAM" id="SSF161098">
    <property type="entry name" value="MetI-like"/>
    <property type="match status" value="1"/>
</dbReference>
<feature type="transmembrane region" description="Helical" evidence="8">
    <location>
        <begin position="128"/>
        <end position="147"/>
    </location>
</feature>
<comment type="caution">
    <text evidence="10">The sequence shown here is derived from an EMBL/GenBank/DDBJ whole genome shotgun (WGS) entry which is preliminary data.</text>
</comment>
<keyword evidence="2" id="KW-0813">Transport</keyword>
<reference evidence="11" key="1">
    <citation type="journal article" date="2019" name="Int. J. Syst. Evol. Microbiol.">
        <title>The Global Catalogue of Microorganisms (GCM) 10K type strain sequencing project: providing services to taxonomists for standard genome sequencing and annotation.</title>
        <authorList>
            <consortium name="The Broad Institute Genomics Platform"/>
            <consortium name="The Broad Institute Genome Sequencing Center for Infectious Disease"/>
            <person name="Wu L."/>
            <person name="Ma J."/>
        </authorList>
    </citation>
    <scope>NUCLEOTIDE SEQUENCE [LARGE SCALE GENOMIC DNA]</scope>
    <source>
        <strain evidence="11">CCUG 43304</strain>
    </source>
</reference>
<accession>A0ABW1VF92</accession>
<keyword evidence="3" id="KW-1003">Cell membrane</keyword>
<dbReference type="RefSeq" id="WP_386731299.1">
    <property type="nucleotide sequence ID" value="NZ_JBHSTP010000002.1"/>
</dbReference>
<feature type="transmembrane region" description="Helical" evidence="8">
    <location>
        <begin position="32"/>
        <end position="54"/>
    </location>
</feature>
<feature type="transmembrane region" description="Helical" evidence="8">
    <location>
        <begin position="90"/>
        <end position="116"/>
    </location>
</feature>
<feature type="compositionally biased region" description="Low complexity" evidence="7">
    <location>
        <begin position="7"/>
        <end position="18"/>
    </location>
</feature>
<organism evidence="10 11">
    <name type="scientific">Luethyella okanaganae</name>
    <dbReference type="NCBI Taxonomy" id="69372"/>
    <lineage>
        <taxon>Bacteria</taxon>
        <taxon>Bacillati</taxon>
        <taxon>Actinomycetota</taxon>
        <taxon>Actinomycetes</taxon>
        <taxon>Micrococcales</taxon>
        <taxon>Microbacteriaceae</taxon>
        <taxon>Luethyella</taxon>
    </lineage>
</organism>
<keyword evidence="6 8" id="KW-0472">Membrane</keyword>
<feature type="region of interest" description="Disordered" evidence="7">
    <location>
        <begin position="1"/>
        <end position="24"/>
    </location>
</feature>
<evidence type="ECO:0000256" key="5">
    <source>
        <dbReference type="ARBA" id="ARBA00022989"/>
    </source>
</evidence>
<dbReference type="InterPro" id="IPR050809">
    <property type="entry name" value="UgpAE/MalFG_permease"/>
</dbReference>
<keyword evidence="5 8" id="KW-1133">Transmembrane helix</keyword>
<dbReference type="InterPro" id="IPR000515">
    <property type="entry name" value="MetI-like"/>
</dbReference>